<dbReference type="EMBL" id="CM044708">
    <property type="protein sequence ID" value="KAI5648859.1"/>
    <property type="molecule type" value="Genomic_DNA"/>
</dbReference>
<keyword evidence="2" id="KW-1185">Reference proteome</keyword>
<reference evidence="2" key="1">
    <citation type="journal article" date="2023" name="Nat. Plants">
        <title>Single-cell RNA sequencing provides a high-resolution roadmap for understanding the multicellular compartmentation of specialized metabolism.</title>
        <authorList>
            <person name="Sun S."/>
            <person name="Shen X."/>
            <person name="Li Y."/>
            <person name="Li Y."/>
            <person name="Wang S."/>
            <person name="Li R."/>
            <person name="Zhang H."/>
            <person name="Shen G."/>
            <person name="Guo B."/>
            <person name="Wei J."/>
            <person name="Xu J."/>
            <person name="St-Pierre B."/>
            <person name="Chen S."/>
            <person name="Sun C."/>
        </authorList>
    </citation>
    <scope>NUCLEOTIDE SEQUENCE [LARGE SCALE GENOMIC DNA]</scope>
</reference>
<comment type="caution">
    <text evidence="1">The sequence shown here is derived from an EMBL/GenBank/DDBJ whole genome shotgun (WGS) entry which is preliminary data.</text>
</comment>
<evidence type="ECO:0000313" key="1">
    <source>
        <dbReference type="EMBL" id="KAI5648859.1"/>
    </source>
</evidence>
<proteinExistence type="predicted"/>
<name>A0ACB9ZME1_CATRO</name>
<protein>
    <submittedName>
        <fullName evidence="1">Uncharacterized protein</fullName>
    </submittedName>
</protein>
<sequence length="138" mass="16138">MELRRGKTVSQTWRNHQYWLMRGQNKFSVKEAYSMIAKPKEGGPMQDQGWSRIWNIKGPQRLHLLLWQARKDRLPTVATLFLRRAVDSPICSLCREAVEFNLHSLRHCKEVKAVWKLLVDSGHHFSSSSLKQLQLRSG</sequence>
<organism evidence="1 2">
    <name type="scientific">Catharanthus roseus</name>
    <name type="common">Madagascar periwinkle</name>
    <name type="synonym">Vinca rosea</name>
    <dbReference type="NCBI Taxonomy" id="4058"/>
    <lineage>
        <taxon>Eukaryota</taxon>
        <taxon>Viridiplantae</taxon>
        <taxon>Streptophyta</taxon>
        <taxon>Embryophyta</taxon>
        <taxon>Tracheophyta</taxon>
        <taxon>Spermatophyta</taxon>
        <taxon>Magnoliopsida</taxon>
        <taxon>eudicotyledons</taxon>
        <taxon>Gunneridae</taxon>
        <taxon>Pentapetalae</taxon>
        <taxon>asterids</taxon>
        <taxon>lamiids</taxon>
        <taxon>Gentianales</taxon>
        <taxon>Apocynaceae</taxon>
        <taxon>Rauvolfioideae</taxon>
        <taxon>Vinceae</taxon>
        <taxon>Catharanthinae</taxon>
        <taxon>Catharanthus</taxon>
    </lineage>
</organism>
<accession>A0ACB9ZME1</accession>
<gene>
    <name evidence="1" type="ORF">M9H77_34864</name>
</gene>
<evidence type="ECO:0000313" key="2">
    <source>
        <dbReference type="Proteomes" id="UP001060085"/>
    </source>
</evidence>
<dbReference type="Proteomes" id="UP001060085">
    <property type="component" value="Linkage Group LG08"/>
</dbReference>